<keyword evidence="3" id="KW-0238">DNA-binding</keyword>
<evidence type="ECO:0000256" key="4">
    <source>
        <dbReference type="ARBA" id="ARBA00023172"/>
    </source>
</evidence>
<sequence>MRYQKLNRFSDSEFQRLVGVPRPVFSEMIEVLKEVESLKKKSGRPHTLAIEDQLLLTLNYLRNYSTQLELAANYHIAESNVNRTIKKVEDALMKSRRFTLPKRSITTADEQFNWVIIDATECSIERPKKNQSKFYSGKKKKHTLKAQVIYHPNSKQIIGLDISNGSQHDIKLARRTVKKFKHCKYVMTDLGYYGLEQDGFKLLMPIKKKKNLPLFDVEKKYNKMIGKIRVVIEHINSQLKTFRILSERYRNRRKRFGLRINLIAALVNRMNLQ</sequence>
<dbReference type="EMBL" id="JARTMM010000212">
    <property type="protein sequence ID" value="MDK4883961.1"/>
    <property type="molecule type" value="Genomic_DNA"/>
</dbReference>
<dbReference type="Pfam" id="PF13613">
    <property type="entry name" value="HTH_Tnp_4"/>
    <property type="match status" value="1"/>
</dbReference>
<dbReference type="EMBL" id="JARTMM020000001">
    <property type="protein sequence ID" value="MEC5498331.1"/>
    <property type="molecule type" value="Genomic_DNA"/>
</dbReference>
<feature type="domain" description="Transposase Helix-turn-helix" evidence="6">
    <location>
        <begin position="47"/>
        <end position="94"/>
    </location>
</feature>
<dbReference type="EMBL" id="JARTMM020000001">
    <property type="protein sequence ID" value="MEC5496525.1"/>
    <property type="molecule type" value="Genomic_DNA"/>
</dbReference>
<accession>A0A222A7R1</accession>
<evidence type="ECO:0000256" key="3">
    <source>
        <dbReference type="ARBA" id="ARBA00023125"/>
    </source>
</evidence>
<reference evidence="8 15" key="1">
    <citation type="journal article" date="2023" name="Nat. Commun.">
        <title>Genomic dissection of endemic carbapenem resistance reveals metallo-beta-lactamase dissemination through clonal, plasmid and integron transfer.</title>
        <authorList>
            <person name="Macesic N."/>
            <person name="Hawkey J."/>
            <person name="Vezina B."/>
            <person name="Wisniewski J.A."/>
            <person name="Cottingham H."/>
            <person name="Blakeway L.V."/>
            <person name="Harshegyi T."/>
            <person name="Pragastis K."/>
            <person name="Badoordeen G.Z."/>
            <person name="Dennison A."/>
            <person name="Spelman D.W."/>
            <person name="Jenney A.W.J."/>
            <person name="Peleg A.Y."/>
        </authorList>
    </citation>
    <scope>NUCLEOTIDE SEQUENCE [LARGE SCALE GENOMIC DNA]</scope>
    <source>
        <strain evidence="8 15">CPO519</strain>
    </source>
</reference>
<dbReference type="EMBL" id="JARTMM020000001">
    <property type="protein sequence ID" value="MEC5496357.1"/>
    <property type="molecule type" value="Genomic_DNA"/>
</dbReference>
<evidence type="ECO:0000256" key="1">
    <source>
        <dbReference type="ARBA" id="ARBA00010075"/>
    </source>
</evidence>
<dbReference type="PANTHER" id="PTHR23080">
    <property type="entry name" value="THAP DOMAIN PROTEIN"/>
    <property type="match status" value="1"/>
</dbReference>
<dbReference type="EMBL" id="JARTMM020000001">
    <property type="protein sequence ID" value="MEC5495667.1"/>
    <property type="molecule type" value="Genomic_DNA"/>
</dbReference>
<dbReference type="Proteomes" id="UP001174156">
    <property type="component" value="Unassembled WGS sequence"/>
</dbReference>
<evidence type="ECO:0000313" key="9">
    <source>
        <dbReference type="EMBL" id="MEC5495667.1"/>
    </source>
</evidence>
<evidence type="ECO:0000313" key="11">
    <source>
        <dbReference type="EMBL" id="MEC5496525.1"/>
    </source>
</evidence>
<organism evidence="7">
    <name type="scientific">Acinetobacter baumannii</name>
    <dbReference type="NCBI Taxonomy" id="470"/>
    <lineage>
        <taxon>Bacteria</taxon>
        <taxon>Pseudomonadati</taxon>
        <taxon>Pseudomonadota</taxon>
        <taxon>Gammaproteobacteria</taxon>
        <taxon>Moraxellales</taxon>
        <taxon>Moraxellaceae</taxon>
        <taxon>Acinetobacter</taxon>
        <taxon>Acinetobacter calcoaceticus/baumannii complex</taxon>
    </lineage>
</organism>
<evidence type="ECO:0000313" key="10">
    <source>
        <dbReference type="EMBL" id="MEC5496357.1"/>
    </source>
</evidence>
<evidence type="ECO:0000313" key="8">
    <source>
        <dbReference type="EMBL" id="MEC5495269.1"/>
    </source>
</evidence>
<dbReference type="NCBIfam" id="NF033581">
    <property type="entry name" value="transpos_IS5_4"/>
    <property type="match status" value="1"/>
</dbReference>
<dbReference type="InterPro" id="IPR047959">
    <property type="entry name" value="Transpos_IS5"/>
</dbReference>
<reference evidence="8" key="3">
    <citation type="submission" date="2024-01" db="EMBL/GenBank/DDBJ databases">
        <authorList>
            <person name="Macesic N."/>
        </authorList>
    </citation>
    <scope>NUCLEOTIDE SEQUENCE</scope>
    <source>
        <strain evidence="8">CPO519</strain>
    </source>
</reference>
<evidence type="ECO:0000259" key="6">
    <source>
        <dbReference type="Pfam" id="PF13613"/>
    </source>
</evidence>
<dbReference type="GO" id="GO:0003677">
    <property type="term" value="F:DNA binding"/>
    <property type="evidence" value="ECO:0007669"/>
    <property type="project" value="UniProtKB-KW"/>
</dbReference>
<keyword evidence="4" id="KW-0233">DNA recombination</keyword>
<dbReference type="Pfam" id="PF01609">
    <property type="entry name" value="DDE_Tnp_1"/>
    <property type="match status" value="1"/>
</dbReference>
<dbReference type="RefSeq" id="WP_076611894.1">
    <property type="nucleotide sequence ID" value="NC_013277.1"/>
</dbReference>
<evidence type="ECO:0000313" key="14">
    <source>
        <dbReference type="EMBL" id="MEC5498445.1"/>
    </source>
</evidence>
<dbReference type="GO" id="GO:0006313">
    <property type="term" value="P:DNA transposition"/>
    <property type="evidence" value="ECO:0007669"/>
    <property type="project" value="InterPro"/>
</dbReference>
<feature type="domain" description="Transposase IS4-like" evidence="5">
    <location>
        <begin position="115"/>
        <end position="266"/>
    </location>
</feature>
<evidence type="ECO:0000259" key="5">
    <source>
        <dbReference type="Pfam" id="PF01609"/>
    </source>
</evidence>
<dbReference type="EMBL" id="JARTMM020000001">
    <property type="protein sequence ID" value="MEC5497329.1"/>
    <property type="molecule type" value="Genomic_DNA"/>
</dbReference>
<dbReference type="InterPro" id="IPR002559">
    <property type="entry name" value="Transposase_11"/>
</dbReference>
<protein>
    <submittedName>
        <fullName evidence="7">IS5-like element ISAba27 family transposase</fullName>
    </submittedName>
</protein>
<dbReference type="EMBL" id="JARTMM020000001">
    <property type="protein sequence ID" value="MEC5495269.1"/>
    <property type="molecule type" value="Genomic_DNA"/>
</dbReference>
<dbReference type="InterPro" id="IPR027805">
    <property type="entry name" value="Transposase_HTH_dom"/>
</dbReference>
<dbReference type="EMBL" id="JARTMM020000001">
    <property type="protein sequence ID" value="MEC5498445.1"/>
    <property type="molecule type" value="Genomic_DNA"/>
</dbReference>
<reference evidence="7" key="2">
    <citation type="submission" date="2023-01" db="EMBL/GenBank/DDBJ databases">
        <title>Genomic dissection of endemic carbapenem resistance: metallo-beta-lactamase gene dissemination through clonal, plasmid and integron transfer pathways.</title>
        <authorList>
            <person name="Macesic N."/>
        </authorList>
    </citation>
    <scope>NUCLEOTIDE SEQUENCE</scope>
    <source>
        <strain evidence="7">CPO519</strain>
    </source>
</reference>
<evidence type="ECO:0000313" key="13">
    <source>
        <dbReference type="EMBL" id="MEC5498331.1"/>
    </source>
</evidence>
<comment type="similarity">
    <text evidence="1">Belongs to the transposase 11 family.</text>
</comment>
<name>A0A222A7R1_ACIBA</name>
<keyword evidence="2" id="KW-0815">Transposition</keyword>
<comment type="caution">
    <text evidence="7">The sequence shown here is derived from an EMBL/GenBank/DDBJ whole genome shotgun (WGS) entry which is preliminary data.</text>
</comment>
<evidence type="ECO:0000256" key="2">
    <source>
        <dbReference type="ARBA" id="ARBA00022578"/>
    </source>
</evidence>
<dbReference type="GO" id="GO:0004803">
    <property type="term" value="F:transposase activity"/>
    <property type="evidence" value="ECO:0007669"/>
    <property type="project" value="InterPro"/>
</dbReference>
<proteinExistence type="inferred from homology"/>
<dbReference type="AlphaFoldDB" id="A0A222A7R1"/>
<evidence type="ECO:0000313" key="12">
    <source>
        <dbReference type="EMBL" id="MEC5497329.1"/>
    </source>
</evidence>
<evidence type="ECO:0000313" key="7">
    <source>
        <dbReference type="EMBL" id="MDK4883961.1"/>
    </source>
</evidence>
<evidence type="ECO:0000313" key="15">
    <source>
        <dbReference type="Proteomes" id="UP001174156"/>
    </source>
</evidence>
<gene>
    <name evidence="8" type="ORF">P9867_001445</name>
    <name evidence="9" type="ORF">P9867_003665</name>
    <name evidence="10" type="ORF">P9867_007455</name>
    <name evidence="11" type="ORF">P9867_008405</name>
    <name evidence="12" type="ORF">P9867_012820</name>
    <name evidence="13" type="ORF">P9867_018305</name>
    <name evidence="14" type="ORF">P9867_018915</name>
    <name evidence="7" type="ORF">P9867_20900</name>
</gene>